<protein>
    <submittedName>
        <fullName evidence="2">Uncharacterized protein</fullName>
    </submittedName>
</protein>
<reference evidence="3" key="2">
    <citation type="submission" date="2013-12" db="EMBL/GenBank/DDBJ databases">
        <authorList>
            <person name="Yu Y."/>
            <person name="Lee S."/>
            <person name="de Baynast K."/>
            <person name="Wissotski M."/>
            <person name="Liu L."/>
            <person name="Talag J."/>
            <person name="Goicoechea J."/>
            <person name="Angelova A."/>
            <person name="Jetty R."/>
            <person name="Kudrna D."/>
            <person name="Golser W."/>
            <person name="Rivera L."/>
            <person name="Zhang J."/>
            <person name="Wing R."/>
        </authorList>
    </citation>
    <scope>NUCLEOTIDE SEQUENCE</scope>
</reference>
<evidence type="ECO:0000256" key="1">
    <source>
        <dbReference type="SAM" id="MobiDB-lite"/>
    </source>
</evidence>
<dbReference type="Gramene" id="LPERR12G08140.1">
    <property type="protein sequence ID" value="LPERR12G08140.1"/>
    <property type="gene ID" value="LPERR12G08140"/>
</dbReference>
<dbReference type="AlphaFoldDB" id="A0A0D9XYQ5"/>
<evidence type="ECO:0000313" key="2">
    <source>
        <dbReference type="EnsemblPlants" id="LPERR12G08140.1"/>
    </source>
</evidence>
<reference evidence="2 3" key="1">
    <citation type="submission" date="2012-08" db="EMBL/GenBank/DDBJ databases">
        <title>Oryza genome evolution.</title>
        <authorList>
            <person name="Wing R.A."/>
        </authorList>
    </citation>
    <scope>NUCLEOTIDE SEQUENCE</scope>
</reference>
<dbReference type="EnsemblPlants" id="LPERR12G08140.1">
    <property type="protein sequence ID" value="LPERR12G08140.1"/>
    <property type="gene ID" value="LPERR12G08140"/>
</dbReference>
<dbReference type="HOGENOM" id="CLU_2964143_0_0_1"/>
<organism evidence="2 3">
    <name type="scientific">Leersia perrieri</name>
    <dbReference type="NCBI Taxonomy" id="77586"/>
    <lineage>
        <taxon>Eukaryota</taxon>
        <taxon>Viridiplantae</taxon>
        <taxon>Streptophyta</taxon>
        <taxon>Embryophyta</taxon>
        <taxon>Tracheophyta</taxon>
        <taxon>Spermatophyta</taxon>
        <taxon>Magnoliopsida</taxon>
        <taxon>Liliopsida</taxon>
        <taxon>Poales</taxon>
        <taxon>Poaceae</taxon>
        <taxon>BOP clade</taxon>
        <taxon>Oryzoideae</taxon>
        <taxon>Oryzeae</taxon>
        <taxon>Oryzinae</taxon>
        <taxon>Leersia</taxon>
    </lineage>
</organism>
<proteinExistence type="predicted"/>
<accession>A0A0D9XYQ5</accession>
<feature type="region of interest" description="Disordered" evidence="1">
    <location>
        <begin position="39"/>
        <end position="59"/>
    </location>
</feature>
<keyword evidence="3" id="KW-1185">Reference proteome</keyword>
<evidence type="ECO:0000313" key="3">
    <source>
        <dbReference type="Proteomes" id="UP000032180"/>
    </source>
</evidence>
<name>A0A0D9XYQ5_9ORYZ</name>
<dbReference type="Proteomes" id="UP000032180">
    <property type="component" value="Chromosome 12"/>
</dbReference>
<sequence>MPLLLATNPLPRRRLLAADPRPRLRLLASIAVLDAPKSAITSSASPPTMRIRQAHPVLP</sequence>
<reference evidence="2" key="3">
    <citation type="submission" date="2015-04" db="UniProtKB">
        <authorList>
            <consortium name="EnsemblPlants"/>
        </authorList>
    </citation>
    <scope>IDENTIFICATION</scope>
</reference>